<feature type="signal peptide" evidence="1">
    <location>
        <begin position="1"/>
        <end position="24"/>
    </location>
</feature>
<evidence type="ECO:0000259" key="2">
    <source>
        <dbReference type="Pfam" id="PF13472"/>
    </source>
</evidence>
<dbReference type="EC" id="3.1.-.-" evidence="3"/>
<keyword evidence="1" id="KW-0732">Signal</keyword>
<proteinExistence type="predicted"/>
<reference evidence="3" key="1">
    <citation type="journal article" date="2023" name="Plants (Basel)">
        <title>Genomic Analysis of Leptolyngbya boryana CZ1 Reveals Efficient Carbon Fixation Modules.</title>
        <authorList>
            <person name="Bai X."/>
            <person name="Wang H."/>
            <person name="Cheng W."/>
            <person name="Wang J."/>
            <person name="Ma M."/>
            <person name="Hu H."/>
            <person name="Song Z."/>
            <person name="Ma H."/>
            <person name="Fan Y."/>
            <person name="Du C."/>
            <person name="Xu J."/>
        </authorList>
    </citation>
    <scope>NUCLEOTIDE SEQUENCE</scope>
    <source>
        <strain evidence="3">CZ1</strain>
    </source>
</reference>
<sequence>MKRVLKIGLLFGFTLLASSPCVLPAVSSPKVDKLPSVDWWRSKVSSQITASTGKRYTGCVFGDSISSGLGNSLGQSNYNFAMGGMSTVSLLEQLKQLKAGNIQCQKVIVAIGTNDAMYSINNVDFKNNLRQIVTLTRGLGASEITLLPAFYSTVEASKNPNVAGTLDRVDEINTLIRQVGTEQDVTVRIDVIQPLFRDRALRGDLTLDGVHLNDSGKRIYRQALLDLLNSAVSSR</sequence>
<feature type="chain" id="PRO_5041654091" evidence="1">
    <location>
        <begin position="25"/>
        <end position="235"/>
    </location>
</feature>
<dbReference type="GO" id="GO:0016787">
    <property type="term" value="F:hydrolase activity"/>
    <property type="evidence" value="ECO:0007669"/>
    <property type="project" value="UniProtKB-KW"/>
</dbReference>
<dbReference type="InterPro" id="IPR036514">
    <property type="entry name" value="SGNH_hydro_sf"/>
</dbReference>
<reference evidence="3" key="2">
    <citation type="submission" date="2023-07" db="EMBL/GenBank/DDBJ databases">
        <authorList>
            <person name="Bai X.-H."/>
            <person name="Wang H.-H."/>
            <person name="Wang J."/>
            <person name="Ma M.-Y."/>
            <person name="Hu H.-H."/>
            <person name="Song Z.-L."/>
            <person name="Ma H.-G."/>
            <person name="Fan Y."/>
            <person name="Du C.-Y."/>
            <person name="Xu J.-C."/>
        </authorList>
    </citation>
    <scope>NUCLEOTIDE SEQUENCE</scope>
    <source>
        <strain evidence="3">CZ1</strain>
    </source>
</reference>
<keyword evidence="3" id="KW-0378">Hydrolase</keyword>
<dbReference type="Pfam" id="PF13472">
    <property type="entry name" value="Lipase_GDSL_2"/>
    <property type="match status" value="1"/>
</dbReference>
<accession>A0AA97AQJ1</accession>
<dbReference type="AlphaFoldDB" id="A0AA97AQJ1"/>
<dbReference type="Gene3D" id="3.40.50.1110">
    <property type="entry name" value="SGNH hydrolase"/>
    <property type="match status" value="1"/>
</dbReference>
<dbReference type="CDD" id="cd00229">
    <property type="entry name" value="SGNH_hydrolase"/>
    <property type="match status" value="1"/>
</dbReference>
<dbReference type="RefSeq" id="WP_316427205.1">
    <property type="nucleotide sequence ID" value="NZ_CP130144.1"/>
</dbReference>
<evidence type="ECO:0000256" key="1">
    <source>
        <dbReference type="SAM" id="SignalP"/>
    </source>
</evidence>
<feature type="domain" description="SGNH hydrolase-type esterase" evidence="2">
    <location>
        <begin position="63"/>
        <end position="219"/>
    </location>
</feature>
<name>A0AA97AQJ1_LEPBY</name>
<gene>
    <name evidence="3" type="ORF">Q2T42_28325</name>
</gene>
<dbReference type="SUPFAM" id="SSF52266">
    <property type="entry name" value="SGNH hydrolase"/>
    <property type="match status" value="1"/>
</dbReference>
<dbReference type="EMBL" id="CP130144">
    <property type="protein sequence ID" value="WNZ45699.1"/>
    <property type="molecule type" value="Genomic_DNA"/>
</dbReference>
<evidence type="ECO:0000313" key="3">
    <source>
        <dbReference type="EMBL" id="WNZ45699.1"/>
    </source>
</evidence>
<dbReference type="InterPro" id="IPR013830">
    <property type="entry name" value="SGNH_hydro"/>
</dbReference>
<organism evidence="3">
    <name type="scientific">Leptolyngbya boryana CZ1</name>
    <dbReference type="NCBI Taxonomy" id="3060204"/>
    <lineage>
        <taxon>Bacteria</taxon>
        <taxon>Bacillati</taxon>
        <taxon>Cyanobacteriota</taxon>
        <taxon>Cyanophyceae</taxon>
        <taxon>Leptolyngbyales</taxon>
        <taxon>Leptolyngbyaceae</taxon>
        <taxon>Leptolyngbya group</taxon>
        <taxon>Leptolyngbya</taxon>
    </lineage>
</organism>
<protein>
    <submittedName>
        <fullName evidence="3">SGNH/GDSL hydrolase family protein</fullName>
        <ecNumber evidence="3">3.1.-.-</ecNumber>
    </submittedName>
</protein>